<evidence type="ECO:0000256" key="11">
    <source>
        <dbReference type="SAM" id="MobiDB-lite"/>
    </source>
</evidence>
<dbReference type="EC" id="2.4.1.-" evidence="10"/>
<reference evidence="14 15" key="1">
    <citation type="submission" date="2014-07" db="EMBL/GenBank/DDBJ databases">
        <title>Genome Sequencing of Dermacoccus nishinomiyaensis.</title>
        <authorList>
            <person name="Hong K.W."/>
            <person name="Chan K.G."/>
        </authorList>
    </citation>
    <scope>NUCLEOTIDE SEQUENCE [LARGE SCALE GENOMIC DNA]</scope>
    <source>
        <strain evidence="14 15">M25</strain>
    </source>
</reference>
<evidence type="ECO:0000256" key="2">
    <source>
        <dbReference type="ARBA" id="ARBA00004922"/>
    </source>
</evidence>
<keyword evidence="4 10" id="KW-0328">Glycosyltransferase</keyword>
<comment type="similarity">
    <text evidence="3 10">Belongs to the glycosyltransferase 39 family.</text>
</comment>
<feature type="compositionally biased region" description="Polar residues" evidence="11">
    <location>
        <begin position="1"/>
        <end position="14"/>
    </location>
</feature>
<comment type="function">
    <text evidence="10">Protein O-mannosyltransferase that catalyzes the transfer of a single mannose residue from a polyprenol phospho-mannosyl lipidic donor to the hydroxyl group of selected serine and threonine residues in acceptor proteins.</text>
</comment>
<feature type="region of interest" description="Disordered" evidence="11">
    <location>
        <begin position="1"/>
        <end position="21"/>
    </location>
</feature>
<dbReference type="KEGG" id="dni:HX89_11350"/>
<feature type="transmembrane region" description="Helical" evidence="10">
    <location>
        <begin position="272"/>
        <end position="289"/>
    </location>
</feature>
<feature type="transmembrane region" description="Helical" evidence="10">
    <location>
        <begin position="457"/>
        <end position="474"/>
    </location>
</feature>
<evidence type="ECO:0000256" key="10">
    <source>
        <dbReference type="RuleBase" id="RU367007"/>
    </source>
</evidence>
<evidence type="ECO:0000313" key="15">
    <source>
        <dbReference type="Proteomes" id="UP000027986"/>
    </source>
</evidence>
<dbReference type="RefSeq" id="WP_038569208.1">
    <property type="nucleotide sequence ID" value="NZ_CP008889.1"/>
</dbReference>
<dbReference type="HOGENOM" id="CLU_021079_0_0_11"/>
<comment type="pathway">
    <text evidence="2 10">Protein modification; protein glycosylation.</text>
</comment>
<accession>A0A075JHW9</accession>
<feature type="transmembrane region" description="Helical" evidence="10">
    <location>
        <begin position="310"/>
        <end position="330"/>
    </location>
</feature>
<feature type="transmembrane region" description="Helical" evidence="10">
    <location>
        <begin position="515"/>
        <end position="538"/>
    </location>
</feature>
<dbReference type="Pfam" id="PF02366">
    <property type="entry name" value="PMT"/>
    <property type="match status" value="1"/>
</dbReference>
<evidence type="ECO:0000256" key="3">
    <source>
        <dbReference type="ARBA" id="ARBA00007222"/>
    </source>
</evidence>
<evidence type="ECO:0000256" key="1">
    <source>
        <dbReference type="ARBA" id="ARBA00004127"/>
    </source>
</evidence>
<evidence type="ECO:0000313" key="14">
    <source>
        <dbReference type="EMBL" id="AIF41435.1"/>
    </source>
</evidence>
<feature type="transmembrane region" description="Helical" evidence="10">
    <location>
        <begin position="143"/>
        <end position="161"/>
    </location>
</feature>
<dbReference type="InterPro" id="IPR032421">
    <property type="entry name" value="PMT_4TMC"/>
</dbReference>
<keyword evidence="7 10" id="KW-1133">Transmembrane helix</keyword>
<feature type="domain" description="ArnT-like N-terminal" evidence="12">
    <location>
        <begin position="51"/>
        <end position="211"/>
    </location>
</feature>
<dbReference type="InterPro" id="IPR003342">
    <property type="entry name" value="ArnT-like_N"/>
</dbReference>
<keyword evidence="10" id="KW-1003">Cell membrane</keyword>
<dbReference type="GeneID" id="41841685"/>
<keyword evidence="5 10" id="KW-0808">Transferase</keyword>
<dbReference type="EMBL" id="CP008889">
    <property type="protein sequence ID" value="AIF41435.1"/>
    <property type="molecule type" value="Genomic_DNA"/>
</dbReference>
<evidence type="ECO:0000256" key="8">
    <source>
        <dbReference type="ARBA" id="ARBA00023136"/>
    </source>
</evidence>
<evidence type="ECO:0000259" key="13">
    <source>
        <dbReference type="Pfam" id="PF16192"/>
    </source>
</evidence>
<dbReference type="GO" id="GO:0005886">
    <property type="term" value="C:plasma membrane"/>
    <property type="evidence" value="ECO:0007669"/>
    <property type="project" value="UniProtKB-SubCell"/>
</dbReference>
<dbReference type="Pfam" id="PF16192">
    <property type="entry name" value="PMT_4TMC"/>
    <property type="match status" value="1"/>
</dbReference>
<dbReference type="AlphaFoldDB" id="A0A075JHW9"/>
<evidence type="ECO:0000256" key="4">
    <source>
        <dbReference type="ARBA" id="ARBA00022676"/>
    </source>
</evidence>
<dbReference type="Proteomes" id="UP000027986">
    <property type="component" value="Chromosome"/>
</dbReference>
<comment type="subcellular location">
    <subcellularLocation>
        <location evidence="10">Cell membrane</location>
    </subcellularLocation>
    <subcellularLocation>
        <location evidence="1">Endomembrane system</location>
        <topology evidence="1">Multi-pass membrane protein</topology>
    </subcellularLocation>
</comment>
<dbReference type="eggNOG" id="COG4346">
    <property type="taxonomic scope" value="Bacteria"/>
</dbReference>
<evidence type="ECO:0000259" key="12">
    <source>
        <dbReference type="Pfam" id="PF02366"/>
    </source>
</evidence>
<feature type="transmembrane region" description="Helical" evidence="10">
    <location>
        <begin position="433"/>
        <end position="450"/>
    </location>
</feature>
<sequence>MNATLTDAPSSATRVDTDGRPDRDELMLRERLLGAPASAQQKLWSWFGPLMVMLIGGLLRLWDLGRPHQLIFDETYYVKQGWSMILYGHERKTPANMPEPDAFFTHGQVPTVYGTEPDFIVHPPLGKWMIGAGEHLFGITSSFGWRIAVALTGTLAILLVGRAAWHLFRSATLATIAALLTAFEGMEFVMSRTSILDGLVSFWALAGFVAILADRDRSRRILARKVAQLRRDGDWSFDAKQRLAGPSLGLRPWRWVAAVCLGLGMATKWSDGFYLAAIGLLTVFWDLGARRAVGVRRWLSATVIKDAVTGALIIVPTACLTYLLTWAGWFHSNDAWGRNWAASNPATKNTGFAPDSSLFSWLPDSLRSLWQYHIQMYDSAESITSPHTYQSNPWSWMAQTRPTSFFYEAPAKGDQGCSVTECSKAITSLGNVSIWWFGIAALLVCVFMWALRRDWRAGTLIALVLAGWLPWFSYQERTVFTFYAVVFAPYVILAVTYCLGLILGPATASLRRRRIGAGVVGAYVVLAVATFVFFWPIYTAQVIPHDHWSWRMWLPSWI</sequence>
<dbReference type="GO" id="GO:0004169">
    <property type="term" value="F:dolichyl-phosphate-mannose-protein mannosyltransferase activity"/>
    <property type="evidence" value="ECO:0007669"/>
    <property type="project" value="UniProtKB-UniRule"/>
</dbReference>
<name>A0A075JHW9_9MICO</name>
<evidence type="ECO:0000256" key="6">
    <source>
        <dbReference type="ARBA" id="ARBA00022692"/>
    </source>
</evidence>
<feature type="domain" description="Protein O-mannosyl-transferase C-terminal four TM" evidence="13">
    <location>
        <begin position="366"/>
        <end position="557"/>
    </location>
</feature>
<dbReference type="UniPathway" id="UPA00378"/>
<dbReference type="PANTHER" id="PTHR10050">
    <property type="entry name" value="DOLICHYL-PHOSPHATE-MANNOSE--PROTEIN MANNOSYLTRANSFERASE"/>
    <property type="match status" value="1"/>
</dbReference>
<dbReference type="InterPro" id="IPR027005">
    <property type="entry name" value="PMT-like"/>
</dbReference>
<protein>
    <recommendedName>
        <fullName evidence="9 10">Polyprenol-phosphate-mannose--protein mannosyltransferase</fullName>
        <ecNumber evidence="10">2.4.1.-</ecNumber>
    </recommendedName>
</protein>
<dbReference type="OrthoDB" id="9776737at2"/>
<keyword evidence="15" id="KW-1185">Reference proteome</keyword>
<gene>
    <name evidence="14" type="ORF">HX89_11350</name>
</gene>
<feature type="transmembrane region" description="Helical" evidence="10">
    <location>
        <begin position="480"/>
        <end position="503"/>
    </location>
</feature>
<dbReference type="GO" id="GO:0012505">
    <property type="term" value="C:endomembrane system"/>
    <property type="evidence" value="ECO:0007669"/>
    <property type="project" value="UniProtKB-SubCell"/>
</dbReference>
<feature type="transmembrane region" description="Helical" evidence="10">
    <location>
        <begin position="43"/>
        <end position="62"/>
    </location>
</feature>
<evidence type="ECO:0000256" key="9">
    <source>
        <dbReference type="ARBA" id="ARBA00093617"/>
    </source>
</evidence>
<dbReference type="PANTHER" id="PTHR10050:SF46">
    <property type="entry name" value="PROTEIN O-MANNOSYL-TRANSFERASE 2"/>
    <property type="match status" value="1"/>
</dbReference>
<organism evidence="14 15">
    <name type="scientific">Dermacoccus nishinomiyaensis</name>
    <dbReference type="NCBI Taxonomy" id="1274"/>
    <lineage>
        <taxon>Bacteria</taxon>
        <taxon>Bacillati</taxon>
        <taxon>Actinomycetota</taxon>
        <taxon>Actinomycetes</taxon>
        <taxon>Micrococcales</taxon>
        <taxon>Dermacoccaceae</taxon>
        <taxon>Dermacoccus</taxon>
    </lineage>
</organism>
<keyword evidence="6 10" id="KW-0812">Transmembrane</keyword>
<proteinExistence type="inferred from homology"/>
<evidence type="ECO:0000256" key="7">
    <source>
        <dbReference type="ARBA" id="ARBA00022989"/>
    </source>
</evidence>
<feature type="transmembrane region" description="Helical" evidence="10">
    <location>
        <begin position="195"/>
        <end position="213"/>
    </location>
</feature>
<keyword evidence="8 10" id="KW-0472">Membrane</keyword>
<evidence type="ECO:0000256" key="5">
    <source>
        <dbReference type="ARBA" id="ARBA00022679"/>
    </source>
</evidence>